<dbReference type="Proteomes" id="UP000779049">
    <property type="component" value="Unassembled WGS sequence"/>
</dbReference>
<sequence length="328" mass="38233">MIILHILLWILKIIGILLLIVLGLLVLGVLTVLFVPVRYEGKLSGDISCREKAEGYLRISYFLRLIQFKMQYANGKLAWETRIAWKRFGQDKETDTSENTAQKADPEPVRLPEKPLEKEKHEQKKEEQPVIRTSEKETKTSEKEKKADSGKAQEKRIKEKPSEEKKKDPAKPKFFDKIQYTFHKICDRIKSLEEKKDKVAEFLSDEVHRRAFSKGKRVFITFLKAWRPKFVRGNIEFGFDDPYYTGKTLAYLAMIYPFFGEWLEIVPDFEKAVLKGNLHIKGHIRMNHAAAAGIKLILDKNIRSIVKEILSMRKSPKQKKEEKSNGRK</sequence>
<evidence type="ECO:0000256" key="1">
    <source>
        <dbReference type="SAM" id="MobiDB-lite"/>
    </source>
</evidence>
<organism evidence="3 4">
    <name type="scientific">Sellimonas caecigallum</name>
    <dbReference type="NCBI Taxonomy" id="2592333"/>
    <lineage>
        <taxon>Bacteria</taxon>
        <taxon>Bacillati</taxon>
        <taxon>Bacillota</taxon>
        <taxon>Clostridia</taxon>
        <taxon>Lachnospirales</taxon>
        <taxon>Lachnospiraceae</taxon>
        <taxon>Sellimonas</taxon>
    </lineage>
</organism>
<dbReference type="Pfam" id="PF11167">
    <property type="entry name" value="DUF2953"/>
    <property type="match status" value="1"/>
</dbReference>
<dbReference type="RefSeq" id="WP_087212138.1">
    <property type="nucleotide sequence ID" value="NZ_CP173660.1"/>
</dbReference>
<protein>
    <submittedName>
        <fullName evidence="3">DUF2953 domain-containing protein</fullName>
    </submittedName>
</protein>
<evidence type="ECO:0000313" key="3">
    <source>
        <dbReference type="EMBL" id="MBY0759406.1"/>
    </source>
</evidence>
<evidence type="ECO:0000256" key="2">
    <source>
        <dbReference type="SAM" id="Phobius"/>
    </source>
</evidence>
<comment type="caution">
    <text evidence="3">The sequence shown here is derived from an EMBL/GenBank/DDBJ whole genome shotgun (WGS) entry which is preliminary data.</text>
</comment>
<keyword evidence="2" id="KW-0472">Membrane</keyword>
<evidence type="ECO:0000313" key="4">
    <source>
        <dbReference type="Proteomes" id="UP000779049"/>
    </source>
</evidence>
<keyword evidence="2" id="KW-1133">Transmembrane helix</keyword>
<keyword evidence="2" id="KW-0812">Transmembrane</keyword>
<gene>
    <name evidence="3" type="ORF">FLB61_09975</name>
</gene>
<proteinExistence type="predicted"/>
<reference evidence="3 4" key="1">
    <citation type="journal article" date="2020" name="New Microbes New Infect">
        <title>Sellimonas caecigallum sp. nov., description and genome sequence of a new member of the Sellimonas genus isolated from the cecum of feral chicken.</title>
        <authorList>
            <person name="Wongkuna S."/>
            <person name="Ghimire S."/>
            <person name="Antony L."/>
            <person name="Chankhamhaengdecha S."/>
            <person name="Janvilisri T."/>
            <person name="Scaria J."/>
        </authorList>
    </citation>
    <scope>NUCLEOTIDE SEQUENCE [LARGE SCALE GENOMIC DNA]</scope>
    <source>
        <strain evidence="3 4">SW451</strain>
    </source>
</reference>
<dbReference type="InterPro" id="IPR021338">
    <property type="entry name" value="DUF2953"/>
</dbReference>
<feature type="transmembrane region" description="Helical" evidence="2">
    <location>
        <begin position="6"/>
        <end position="35"/>
    </location>
</feature>
<feature type="compositionally biased region" description="Basic and acidic residues" evidence="1">
    <location>
        <begin position="104"/>
        <end position="169"/>
    </location>
</feature>
<feature type="region of interest" description="Disordered" evidence="1">
    <location>
        <begin position="92"/>
        <end position="169"/>
    </location>
</feature>
<dbReference type="EMBL" id="VIRV01000015">
    <property type="protein sequence ID" value="MBY0759406.1"/>
    <property type="molecule type" value="Genomic_DNA"/>
</dbReference>
<keyword evidence="4" id="KW-1185">Reference proteome</keyword>
<name>A0ABS7L8K5_9FIRM</name>
<accession>A0ABS7L8K5</accession>